<protein>
    <submittedName>
        <fullName evidence="1">Uncharacterized protein</fullName>
    </submittedName>
</protein>
<gene>
    <name evidence="1" type="ORF">ACH407_07530</name>
</gene>
<accession>A0ABW7U1A9</accession>
<keyword evidence="2" id="KW-1185">Reference proteome</keyword>
<evidence type="ECO:0000313" key="2">
    <source>
        <dbReference type="Proteomes" id="UP001611339"/>
    </source>
</evidence>
<comment type="caution">
    <text evidence="1">The sequence shown here is derived from an EMBL/GenBank/DDBJ whole genome shotgun (WGS) entry which is preliminary data.</text>
</comment>
<dbReference type="Proteomes" id="UP001611339">
    <property type="component" value="Unassembled WGS sequence"/>
</dbReference>
<name>A0ABW7U1A9_9ACTN</name>
<reference evidence="1 2" key="1">
    <citation type="submission" date="2024-10" db="EMBL/GenBank/DDBJ databases">
        <title>The Natural Products Discovery Center: Release of the First 8490 Sequenced Strains for Exploring Actinobacteria Biosynthetic Diversity.</title>
        <authorList>
            <person name="Kalkreuter E."/>
            <person name="Kautsar S.A."/>
            <person name="Yang D."/>
            <person name="Bader C.D."/>
            <person name="Teijaro C.N."/>
            <person name="Fluegel L."/>
            <person name="Davis C.M."/>
            <person name="Simpson J.R."/>
            <person name="Lauterbach L."/>
            <person name="Steele A.D."/>
            <person name="Gui C."/>
            <person name="Meng S."/>
            <person name="Li G."/>
            <person name="Viehrig K."/>
            <person name="Ye F."/>
            <person name="Su P."/>
            <person name="Kiefer A.F."/>
            <person name="Nichols A."/>
            <person name="Cepeda A.J."/>
            <person name="Yan W."/>
            <person name="Fan B."/>
            <person name="Jiang Y."/>
            <person name="Adhikari A."/>
            <person name="Zheng C.-J."/>
            <person name="Schuster L."/>
            <person name="Cowan T.M."/>
            <person name="Smanski M.J."/>
            <person name="Chevrette M.G."/>
            <person name="De Carvalho L.P.S."/>
            <person name="Shen B."/>
        </authorList>
    </citation>
    <scope>NUCLEOTIDE SEQUENCE [LARGE SCALE GENOMIC DNA]</scope>
    <source>
        <strain evidence="1 2">NPDC020602</strain>
    </source>
</reference>
<sequence>MGRNSQRRRSARAARAAHDLRPDLSEISRVRTQKRLRADIATWMENPSEGPGGSFLEGEHPSDPTMVWAILMAWLVGAREQITEDQARDTVQWVSDSLGIQHDDLLQVAGLIGHPDGSNLTLSQAVEHYGGPMPFVLSMVLLSGGLVATVGDGDPDWLKQFDLTS</sequence>
<proteinExistence type="predicted"/>
<dbReference type="EMBL" id="JBIRUI010000003">
    <property type="protein sequence ID" value="MFI1713421.1"/>
    <property type="molecule type" value="Genomic_DNA"/>
</dbReference>
<organism evidence="1 2">
    <name type="scientific">Streptomyces litmocidini</name>
    <dbReference type="NCBI Taxonomy" id="67318"/>
    <lineage>
        <taxon>Bacteria</taxon>
        <taxon>Bacillati</taxon>
        <taxon>Actinomycetota</taxon>
        <taxon>Actinomycetes</taxon>
        <taxon>Kitasatosporales</taxon>
        <taxon>Streptomycetaceae</taxon>
        <taxon>Streptomyces</taxon>
    </lineage>
</organism>
<dbReference type="RefSeq" id="WP_398707821.1">
    <property type="nucleotide sequence ID" value="NZ_JBIRUI010000003.1"/>
</dbReference>
<evidence type="ECO:0000313" key="1">
    <source>
        <dbReference type="EMBL" id="MFI1713421.1"/>
    </source>
</evidence>